<comment type="caution">
    <text evidence="3">The sequence shown here is derived from an EMBL/GenBank/DDBJ whole genome shotgun (WGS) entry which is preliminary data.</text>
</comment>
<feature type="domain" description="LysM" evidence="2">
    <location>
        <begin position="41"/>
        <end position="85"/>
    </location>
</feature>
<evidence type="ECO:0000313" key="3">
    <source>
        <dbReference type="EMBL" id="GIL53464.1"/>
    </source>
</evidence>
<dbReference type="InterPro" id="IPR045030">
    <property type="entry name" value="LYSM1-4"/>
</dbReference>
<protein>
    <recommendedName>
        <fullName evidence="2">LysM domain-containing protein</fullName>
    </recommendedName>
</protein>
<name>A0A8J4B4C3_9CHLO</name>
<feature type="region of interest" description="Disordered" evidence="1">
    <location>
        <begin position="233"/>
        <end position="260"/>
    </location>
</feature>
<dbReference type="PANTHER" id="PTHR20932">
    <property type="entry name" value="LYSM AND PUTATIVE PEPTIDOGLYCAN-BINDING DOMAIN-CONTAINING PROTEIN"/>
    <property type="match status" value="1"/>
</dbReference>
<dbReference type="InterPro" id="IPR018392">
    <property type="entry name" value="LysM"/>
</dbReference>
<evidence type="ECO:0000259" key="2">
    <source>
        <dbReference type="PROSITE" id="PS51782"/>
    </source>
</evidence>
<dbReference type="EMBL" id="BNCO01000015">
    <property type="protein sequence ID" value="GIL53464.1"/>
    <property type="molecule type" value="Genomic_DNA"/>
</dbReference>
<dbReference type="SMART" id="SM00257">
    <property type="entry name" value="LysM"/>
    <property type="match status" value="1"/>
</dbReference>
<gene>
    <name evidence="3" type="ORF">Vafri_9057</name>
</gene>
<reference evidence="3" key="1">
    <citation type="journal article" date="2021" name="Proc. Natl. Acad. Sci. U.S.A.">
        <title>Three genomes in the algal genus Volvox reveal the fate of a haploid sex-determining region after a transition to homothallism.</title>
        <authorList>
            <person name="Yamamoto K."/>
            <person name="Hamaji T."/>
            <person name="Kawai-Toyooka H."/>
            <person name="Matsuzaki R."/>
            <person name="Takahashi F."/>
            <person name="Nishimura Y."/>
            <person name="Kawachi M."/>
            <person name="Noguchi H."/>
            <person name="Minakuchi Y."/>
            <person name="Umen J.G."/>
            <person name="Toyoda A."/>
            <person name="Nozaki H."/>
        </authorList>
    </citation>
    <scope>NUCLEOTIDE SEQUENCE</scope>
    <source>
        <strain evidence="3">NIES-3780</strain>
    </source>
</reference>
<dbReference type="Pfam" id="PF01476">
    <property type="entry name" value="LysM"/>
    <property type="match status" value="1"/>
</dbReference>
<dbReference type="PROSITE" id="PS51782">
    <property type="entry name" value="LYSM"/>
    <property type="match status" value="1"/>
</dbReference>
<feature type="region of interest" description="Disordered" evidence="1">
    <location>
        <begin position="1"/>
        <end position="37"/>
    </location>
</feature>
<dbReference type="InterPro" id="IPR036779">
    <property type="entry name" value="LysM_dom_sf"/>
</dbReference>
<accession>A0A8J4B4C3</accession>
<organism evidence="3 4">
    <name type="scientific">Volvox africanus</name>
    <dbReference type="NCBI Taxonomy" id="51714"/>
    <lineage>
        <taxon>Eukaryota</taxon>
        <taxon>Viridiplantae</taxon>
        <taxon>Chlorophyta</taxon>
        <taxon>core chlorophytes</taxon>
        <taxon>Chlorophyceae</taxon>
        <taxon>CS clade</taxon>
        <taxon>Chlamydomonadales</taxon>
        <taxon>Volvocaceae</taxon>
        <taxon>Volvox</taxon>
    </lineage>
</organism>
<sequence length="353" mass="36967">MESSGDSITVGYRPSRSSEEAASTSPRTSQRGEGQSVSGFLKHQVSKLDTLAGLAIRYNISVGDIKRSNGLLSDSALYARSIILIPTKHLPIGEELQKVCAQVLSGVNRDPVLHADTQLQPASAAVARIATTLNVISGHSYPEDIPISESAWLAMCQCGTCGPMDPNGLCSRNMQPVEVELTDLSSEGMYLPPASSGPTRHHDAIRRRRNQADDADSCSDSANSFGWGTMYRQQQQAKVETPKGAAGRPVGLSRADSTSDNSLLSNWFSELGKAIGEGVSNTVAKVKEAANQPVLAISSGPSGGLAGAAADAIIASRRRTSNPILGRAPFEGAGNGGSIPQGARVLKQGGKMD</sequence>
<keyword evidence="4" id="KW-1185">Reference proteome</keyword>
<feature type="region of interest" description="Disordered" evidence="1">
    <location>
        <begin position="328"/>
        <end position="353"/>
    </location>
</feature>
<evidence type="ECO:0000256" key="1">
    <source>
        <dbReference type="SAM" id="MobiDB-lite"/>
    </source>
</evidence>
<dbReference type="CDD" id="cd00118">
    <property type="entry name" value="LysM"/>
    <property type="match status" value="1"/>
</dbReference>
<dbReference type="Proteomes" id="UP000747399">
    <property type="component" value="Unassembled WGS sequence"/>
</dbReference>
<feature type="compositionally biased region" description="Polar residues" evidence="1">
    <location>
        <begin position="20"/>
        <end position="37"/>
    </location>
</feature>
<dbReference type="PANTHER" id="PTHR20932:SF8">
    <property type="entry name" value="LD22649P"/>
    <property type="match status" value="1"/>
</dbReference>
<dbReference type="AlphaFoldDB" id="A0A8J4B4C3"/>
<dbReference type="SUPFAM" id="SSF54106">
    <property type="entry name" value="LysM domain"/>
    <property type="match status" value="1"/>
</dbReference>
<proteinExistence type="predicted"/>
<feature type="region of interest" description="Disordered" evidence="1">
    <location>
        <begin position="187"/>
        <end position="219"/>
    </location>
</feature>
<dbReference type="Gene3D" id="3.10.350.10">
    <property type="entry name" value="LysM domain"/>
    <property type="match status" value="1"/>
</dbReference>
<evidence type="ECO:0000313" key="4">
    <source>
        <dbReference type="Proteomes" id="UP000747399"/>
    </source>
</evidence>